<dbReference type="CDD" id="cd01393">
    <property type="entry name" value="RecA-like"/>
    <property type="match status" value="1"/>
</dbReference>
<dbReference type="GO" id="GO:0033063">
    <property type="term" value="C:Rad51B-Rad51C-Rad51D-XRCC2 complex"/>
    <property type="evidence" value="ECO:0007669"/>
    <property type="project" value="TreeGrafter"/>
</dbReference>
<dbReference type="InterPro" id="IPR052093">
    <property type="entry name" value="HR_Repair_Mediator"/>
</dbReference>
<dbReference type="GO" id="GO:0033065">
    <property type="term" value="C:Rad51C-XRCC3 complex"/>
    <property type="evidence" value="ECO:0007669"/>
    <property type="project" value="TreeGrafter"/>
</dbReference>
<dbReference type="HOGENOM" id="CLU_043547_1_0_1"/>
<proteinExistence type="predicted"/>
<evidence type="ECO:0000256" key="5">
    <source>
        <dbReference type="ARBA" id="ARBA00023204"/>
    </source>
</evidence>
<feature type="region of interest" description="Disordered" evidence="7">
    <location>
        <begin position="336"/>
        <end position="410"/>
    </location>
</feature>
<dbReference type="GO" id="GO:0000707">
    <property type="term" value="P:meiotic DNA recombinase assembly"/>
    <property type="evidence" value="ECO:0007669"/>
    <property type="project" value="TreeGrafter"/>
</dbReference>
<reference evidence="9 10" key="1">
    <citation type="submission" date="2014-02" db="EMBL/GenBank/DDBJ databases">
        <title>The genome sequence of the entomopathogenic fungus Metarhizium robertsii ARSEF 2575.</title>
        <authorList>
            <person name="Giuliano Garisto Donzelli B."/>
            <person name="Roe B.A."/>
            <person name="Macmil S.L."/>
            <person name="Krasnoff S.B."/>
            <person name="Gibson D.M."/>
        </authorList>
    </citation>
    <scope>NUCLEOTIDE SEQUENCE [LARGE SCALE GENOMIC DNA]</scope>
    <source>
        <strain evidence="9 10">ARSEF 2575</strain>
    </source>
</reference>
<dbReference type="GO" id="GO:0007131">
    <property type="term" value="P:reciprocal meiotic recombination"/>
    <property type="evidence" value="ECO:0007669"/>
    <property type="project" value="TreeGrafter"/>
</dbReference>
<sequence length="410" mass="43632">MDYHSIHGHDISSFDIAGTHRLPTVQASQALNELQDDGNLYLSTGLEELDQALLPPTPAGSPGSTSVGGIKRGQITEIWGPSGTGKTAVSIQLAANSIHNGNDVVWIDCFQEMDVSRLENVLASIAENAVPDGSTRAEPPAAGRGRFAQFSCLTLPHFMALVSRPNAKSIPEGTALMVVHNLSALINSSLPRSVDGKPGPKSNKGPTASTKRLQGLQFIINALQKVAATKNCAVVVSSQCATRMQSEHGATLVPAVNASVWEQGISTRIVMFRDWAWKNGALVSIFVAGLQKLDGKSGYDAIERVAAFNVTRTGIARVECDASNAPVEPADVVRGKRKLEQTDLEVPDSQDDEDYGWADDDEAALPAPPPQWQGSEDVLLGQELGRGDDGRDEEEDGCEGSHTPSSEATY</sequence>
<dbReference type="InterPro" id="IPR027417">
    <property type="entry name" value="P-loop_NTPase"/>
</dbReference>
<dbReference type="EMBL" id="JELW01000007">
    <property type="protein sequence ID" value="EXV01726.1"/>
    <property type="molecule type" value="Genomic_DNA"/>
</dbReference>
<dbReference type="AlphaFoldDB" id="A0A0A1UWJ0"/>
<evidence type="ECO:0000256" key="6">
    <source>
        <dbReference type="ARBA" id="ARBA00023242"/>
    </source>
</evidence>
<keyword evidence="2" id="KW-0547">Nucleotide-binding</keyword>
<dbReference type="InterPro" id="IPR020588">
    <property type="entry name" value="RecA_ATP-bd"/>
</dbReference>
<keyword evidence="4" id="KW-0067">ATP-binding</keyword>
<dbReference type="GO" id="GO:0008821">
    <property type="term" value="F:crossover junction DNA endonuclease activity"/>
    <property type="evidence" value="ECO:0007669"/>
    <property type="project" value="TreeGrafter"/>
</dbReference>
<name>A0A0A1UWJ0_9HYPO</name>
<evidence type="ECO:0000259" key="8">
    <source>
        <dbReference type="PROSITE" id="PS50162"/>
    </source>
</evidence>
<evidence type="ECO:0000313" key="10">
    <source>
        <dbReference type="Proteomes" id="UP000030151"/>
    </source>
</evidence>
<dbReference type="OrthoDB" id="5957327at2759"/>
<evidence type="ECO:0000313" key="9">
    <source>
        <dbReference type="EMBL" id="EXV01726.1"/>
    </source>
</evidence>
<dbReference type="PROSITE" id="PS50162">
    <property type="entry name" value="RECA_2"/>
    <property type="match status" value="1"/>
</dbReference>
<comment type="caution">
    <text evidence="9">The sequence shown here is derived from an EMBL/GenBank/DDBJ whole genome shotgun (WGS) entry which is preliminary data.</text>
</comment>
<protein>
    <submittedName>
        <fullName evidence="9">RecA/RadA recombinase family protein</fullName>
    </submittedName>
</protein>
<dbReference type="InterPro" id="IPR049428">
    <property type="entry name" value="RecA-like_N"/>
</dbReference>
<keyword evidence="3" id="KW-0227">DNA damage</keyword>
<dbReference type="SUPFAM" id="SSF52540">
    <property type="entry name" value="P-loop containing nucleoside triphosphate hydrolases"/>
    <property type="match status" value="1"/>
</dbReference>
<dbReference type="Pfam" id="PF00154">
    <property type="entry name" value="RecA_N"/>
    <property type="match status" value="1"/>
</dbReference>
<dbReference type="GO" id="GO:0140664">
    <property type="term" value="F:ATP-dependent DNA damage sensor activity"/>
    <property type="evidence" value="ECO:0007669"/>
    <property type="project" value="InterPro"/>
</dbReference>
<feature type="domain" description="RecA family profile 1" evidence="8">
    <location>
        <begin position="38"/>
        <end position="240"/>
    </location>
</feature>
<accession>A0A0A1UWJ0</accession>
<dbReference type="GO" id="GO:0005657">
    <property type="term" value="C:replication fork"/>
    <property type="evidence" value="ECO:0007669"/>
    <property type="project" value="TreeGrafter"/>
</dbReference>
<dbReference type="PANTHER" id="PTHR46239:SF1">
    <property type="entry name" value="DNA REPAIR PROTEIN RAD51 HOMOLOG 3"/>
    <property type="match status" value="1"/>
</dbReference>
<evidence type="ECO:0000256" key="1">
    <source>
        <dbReference type="ARBA" id="ARBA00004123"/>
    </source>
</evidence>
<gene>
    <name evidence="9" type="ORF">X797_005244</name>
</gene>
<evidence type="ECO:0000256" key="2">
    <source>
        <dbReference type="ARBA" id="ARBA00022741"/>
    </source>
</evidence>
<feature type="region of interest" description="Disordered" evidence="7">
    <location>
        <begin position="190"/>
        <end position="209"/>
    </location>
</feature>
<dbReference type="Proteomes" id="UP000030151">
    <property type="component" value="Unassembled WGS sequence"/>
</dbReference>
<dbReference type="GO" id="GO:0005524">
    <property type="term" value="F:ATP binding"/>
    <property type="evidence" value="ECO:0007669"/>
    <property type="project" value="UniProtKB-KW"/>
</dbReference>
<feature type="compositionally biased region" description="Acidic residues" evidence="7">
    <location>
        <begin position="342"/>
        <end position="363"/>
    </location>
</feature>
<dbReference type="Gene3D" id="3.40.50.300">
    <property type="entry name" value="P-loop containing nucleotide triphosphate hydrolases"/>
    <property type="match status" value="1"/>
</dbReference>
<keyword evidence="6" id="KW-0539">Nucleus</keyword>
<evidence type="ECO:0000256" key="7">
    <source>
        <dbReference type="SAM" id="MobiDB-lite"/>
    </source>
</evidence>
<keyword evidence="5" id="KW-0234">DNA repair</keyword>
<organism evidence="9 10">
    <name type="scientific">Metarhizium robertsii</name>
    <dbReference type="NCBI Taxonomy" id="568076"/>
    <lineage>
        <taxon>Eukaryota</taxon>
        <taxon>Fungi</taxon>
        <taxon>Dikarya</taxon>
        <taxon>Ascomycota</taxon>
        <taxon>Pezizomycotina</taxon>
        <taxon>Sordariomycetes</taxon>
        <taxon>Hypocreomycetidae</taxon>
        <taxon>Hypocreales</taxon>
        <taxon>Clavicipitaceae</taxon>
        <taxon>Metarhizium</taxon>
    </lineage>
</organism>
<dbReference type="GO" id="GO:0000400">
    <property type="term" value="F:four-way junction DNA binding"/>
    <property type="evidence" value="ECO:0007669"/>
    <property type="project" value="TreeGrafter"/>
</dbReference>
<dbReference type="PANTHER" id="PTHR46239">
    <property type="entry name" value="DNA REPAIR PROTEIN RAD51 HOMOLOG 3 RAD51C"/>
    <property type="match status" value="1"/>
</dbReference>
<evidence type="ECO:0000256" key="4">
    <source>
        <dbReference type="ARBA" id="ARBA00022840"/>
    </source>
</evidence>
<comment type="subcellular location">
    <subcellularLocation>
        <location evidence="1">Nucleus</location>
    </subcellularLocation>
</comment>
<evidence type="ECO:0000256" key="3">
    <source>
        <dbReference type="ARBA" id="ARBA00022763"/>
    </source>
</evidence>